<feature type="transmembrane region" description="Helical" evidence="2">
    <location>
        <begin position="277"/>
        <end position="296"/>
    </location>
</feature>
<dbReference type="Proteomes" id="UP000482960">
    <property type="component" value="Unassembled WGS sequence"/>
</dbReference>
<feature type="transmembrane region" description="Helical" evidence="2">
    <location>
        <begin position="316"/>
        <end position="334"/>
    </location>
</feature>
<keyword evidence="2" id="KW-0472">Membrane</keyword>
<comment type="caution">
    <text evidence="3">The sequence shown here is derived from an EMBL/GenBank/DDBJ whole genome shotgun (WGS) entry which is preliminary data.</text>
</comment>
<feature type="transmembrane region" description="Helical" evidence="2">
    <location>
        <begin position="369"/>
        <end position="392"/>
    </location>
</feature>
<feature type="transmembrane region" description="Helical" evidence="2">
    <location>
        <begin position="87"/>
        <end position="108"/>
    </location>
</feature>
<gene>
    <name evidence="3" type="ORF">Prum_062900</name>
</gene>
<dbReference type="EMBL" id="BLPG01000001">
    <property type="protein sequence ID" value="GFJ92648.1"/>
    <property type="molecule type" value="Genomic_DNA"/>
</dbReference>
<sequence length="425" mass="41730">MSERSGAAGAAALGRAGVVVTAANMAGNLIAYALPLLGARFLDAGDLGALATAMALVAIAAVPGVGLQTAVAVSVARGDEPANVGRVSAVTAALCGGAVLLATPVLAAALHLPVAVPLLLAAMTVPIVLVGRSLGELQGSRRFTGLAAAMALLAAARYGGVIIGLAAGAGLVGSIAVGAVTAWLAPPVLAWIARTPHAATRSGTLHGRAVLTAASATLAMLVASYADLILARYVLAPDESGAYAVGAVLTRGAIWAPAVVTLLALPHLAQGARRALAAGLVLIGGSGVILVTVTAVASDLAVRLVGGADYRSLAALAPYFAAVGALYAVIFFLLNAQIAAGARRPAGPLWVAIVVLAVVVIAVDPATVGQVLAFALIAAAAATAAMLALVLLRARTNGQDIDDRVRRSAAGAESNVSSSPGDTRS</sequence>
<evidence type="ECO:0000256" key="1">
    <source>
        <dbReference type="SAM" id="MobiDB-lite"/>
    </source>
</evidence>
<feature type="transmembrane region" description="Helical" evidence="2">
    <location>
        <begin position="205"/>
        <end position="230"/>
    </location>
</feature>
<keyword evidence="2" id="KW-0812">Transmembrane</keyword>
<feature type="region of interest" description="Disordered" evidence="1">
    <location>
        <begin position="406"/>
        <end position="425"/>
    </location>
</feature>
<feature type="transmembrane region" description="Helical" evidence="2">
    <location>
        <begin position="242"/>
        <end position="265"/>
    </location>
</feature>
<organism evidence="3 4">
    <name type="scientific">Phytohabitans rumicis</name>
    <dbReference type="NCBI Taxonomy" id="1076125"/>
    <lineage>
        <taxon>Bacteria</taxon>
        <taxon>Bacillati</taxon>
        <taxon>Actinomycetota</taxon>
        <taxon>Actinomycetes</taxon>
        <taxon>Micromonosporales</taxon>
        <taxon>Micromonosporaceae</taxon>
    </lineage>
</organism>
<accession>A0A6V8LCC7</accession>
<feature type="transmembrane region" description="Helical" evidence="2">
    <location>
        <begin position="143"/>
        <end position="165"/>
    </location>
</feature>
<feature type="transmembrane region" description="Helical" evidence="2">
    <location>
        <begin position="346"/>
        <end position="363"/>
    </location>
</feature>
<feature type="compositionally biased region" description="Polar residues" evidence="1">
    <location>
        <begin position="414"/>
        <end position="425"/>
    </location>
</feature>
<feature type="transmembrane region" description="Helical" evidence="2">
    <location>
        <begin position="171"/>
        <end position="193"/>
    </location>
</feature>
<feature type="transmembrane region" description="Helical" evidence="2">
    <location>
        <begin position="12"/>
        <end position="35"/>
    </location>
</feature>
<dbReference type="RefSeq" id="WP_173079476.1">
    <property type="nucleotide sequence ID" value="NZ_BAABJB010000011.1"/>
</dbReference>
<evidence type="ECO:0000313" key="4">
    <source>
        <dbReference type="Proteomes" id="UP000482960"/>
    </source>
</evidence>
<feature type="transmembrane region" description="Helical" evidence="2">
    <location>
        <begin position="114"/>
        <end position="131"/>
    </location>
</feature>
<name>A0A6V8LCC7_9ACTN</name>
<evidence type="ECO:0000313" key="3">
    <source>
        <dbReference type="EMBL" id="GFJ92648.1"/>
    </source>
</evidence>
<evidence type="ECO:0000256" key="2">
    <source>
        <dbReference type="SAM" id="Phobius"/>
    </source>
</evidence>
<keyword evidence="2" id="KW-1133">Transmembrane helix</keyword>
<feature type="transmembrane region" description="Helical" evidence="2">
    <location>
        <begin position="47"/>
        <end position="75"/>
    </location>
</feature>
<reference evidence="3 4" key="1">
    <citation type="submission" date="2020-03" db="EMBL/GenBank/DDBJ databases">
        <title>Whole genome shotgun sequence of Phytohabitans rumicis NBRC 108638.</title>
        <authorList>
            <person name="Komaki H."/>
            <person name="Tamura T."/>
        </authorList>
    </citation>
    <scope>NUCLEOTIDE SEQUENCE [LARGE SCALE GENOMIC DNA]</scope>
    <source>
        <strain evidence="3 4">NBRC 108638</strain>
    </source>
</reference>
<keyword evidence="4" id="KW-1185">Reference proteome</keyword>
<proteinExistence type="predicted"/>
<evidence type="ECO:0008006" key="5">
    <source>
        <dbReference type="Google" id="ProtNLM"/>
    </source>
</evidence>
<dbReference type="AlphaFoldDB" id="A0A6V8LCC7"/>
<reference evidence="3 4" key="2">
    <citation type="submission" date="2020-03" db="EMBL/GenBank/DDBJ databases">
        <authorList>
            <person name="Ichikawa N."/>
            <person name="Kimura A."/>
            <person name="Kitahashi Y."/>
            <person name="Uohara A."/>
        </authorList>
    </citation>
    <scope>NUCLEOTIDE SEQUENCE [LARGE SCALE GENOMIC DNA]</scope>
    <source>
        <strain evidence="3 4">NBRC 108638</strain>
    </source>
</reference>
<protein>
    <recommendedName>
        <fullName evidence="5">Polysaccharide biosynthesis protein</fullName>
    </recommendedName>
</protein>